<dbReference type="InterPro" id="IPR058525">
    <property type="entry name" value="DUF8212"/>
</dbReference>
<dbReference type="AlphaFoldDB" id="A0A4Q9MF38"/>
<evidence type="ECO:0000259" key="2">
    <source>
        <dbReference type="Pfam" id="PF26640"/>
    </source>
</evidence>
<proteinExistence type="predicted"/>
<dbReference type="EMBL" id="ML143478">
    <property type="protein sequence ID" value="TBU24486.1"/>
    <property type="molecule type" value="Genomic_DNA"/>
</dbReference>
<feature type="domain" description="DUF8212" evidence="2">
    <location>
        <begin position="244"/>
        <end position="452"/>
    </location>
</feature>
<evidence type="ECO:0000313" key="3">
    <source>
        <dbReference type="EMBL" id="TBU24486.1"/>
    </source>
</evidence>
<organism evidence="3">
    <name type="scientific">Dichomitus squalens</name>
    <dbReference type="NCBI Taxonomy" id="114155"/>
    <lineage>
        <taxon>Eukaryota</taxon>
        <taxon>Fungi</taxon>
        <taxon>Dikarya</taxon>
        <taxon>Basidiomycota</taxon>
        <taxon>Agaricomycotina</taxon>
        <taxon>Agaricomycetes</taxon>
        <taxon>Polyporales</taxon>
        <taxon>Polyporaceae</taxon>
        <taxon>Dichomitus</taxon>
    </lineage>
</organism>
<dbReference type="OrthoDB" id="2746994at2759"/>
<dbReference type="Proteomes" id="UP000292957">
    <property type="component" value="Unassembled WGS sequence"/>
</dbReference>
<dbReference type="PANTHER" id="PTHR10622">
    <property type="entry name" value="HET DOMAIN-CONTAINING PROTEIN"/>
    <property type="match status" value="1"/>
</dbReference>
<dbReference type="Pfam" id="PF06985">
    <property type="entry name" value="HET"/>
    <property type="match status" value="1"/>
</dbReference>
<gene>
    <name evidence="3" type="ORF">BD311DRAFT_868073</name>
</gene>
<dbReference type="InterPro" id="IPR010730">
    <property type="entry name" value="HET"/>
</dbReference>
<evidence type="ECO:0000259" key="1">
    <source>
        <dbReference type="Pfam" id="PF06985"/>
    </source>
</evidence>
<reference evidence="3" key="1">
    <citation type="submission" date="2019-01" db="EMBL/GenBank/DDBJ databases">
        <title>Draft genome sequences of three monokaryotic isolates of the white-rot basidiomycete fungus Dichomitus squalens.</title>
        <authorList>
            <consortium name="DOE Joint Genome Institute"/>
            <person name="Lopez S.C."/>
            <person name="Andreopoulos B."/>
            <person name="Pangilinan J."/>
            <person name="Lipzen A."/>
            <person name="Riley R."/>
            <person name="Ahrendt S."/>
            <person name="Ng V."/>
            <person name="Barry K."/>
            <person name="Daum C."/>
            <person name="Grigoriev I.V."/>
            <person name="Hilden K.S."/>
            <person name="Makela M.R."/>
            <person name="de Vries R.P."/>
        </authorList>
    </citation>
    <scope>NUCLEOTIDE SEQUENCE [LARGE SCALE GENOMIC DNA]</scope>
    <source>
        <strain evidence="3">OM18370.1</strain>
    </source>
</reference>
<dbReference type="PANTHER" id="PTHR10622:SF10">
    <property type="entry name" value="HET DOMAIN-CONTAINING PROTEIN"/>
    <property type="match status" value="1"/>
</dbReference>
<accession>A0A4Q9MF38</accession>
<name>A0A4Q9MF38_9APHY</name>
<feature type="domain" description="Heterokaryon incompatibility" evidence="1">
    <location>
        <begin position="22"/>
        <end position="132"/>
    </location>
</feature>
<protein>
    <submittedName>
        <fullName evidence="3">Heterokaryon incompatibility protein-domain-containing protein</fullName>
    </submittedName>
</protein>
<sequence length="671" mass="76080">MRLLDTSTAEFRWVNEPRHVSYAILSHVWMKEGEGPAEQSYQDVKKILKQSNRLKLWPTNRKRHSIPRGVSEKIRRCCAIAREHGFDSVWVDSSCIDKTSSSELSEAINSMFKWYQHAGVCYAYLYDVDDDDEPRAPNSQFRRSRWFSRGWTLQELLAPRVLVFISKGWRVLGTKAILATVIEDVTGIEHAILTHEASLDSVSVARRISWASRRQTTREEDEAYSLMGILGIHLPTIYGEGRFAFIRLQEEVLKQTSDQSLFVWGLSLQDEVELVDVPSADGAYFWEEREKMAEESLYMRNLFALSPRDFVSSAQTLVLPRHTFVQQLCTILPLSDYTATSHGIRMTVPVLTTSSVHSDVPVHLAILACRDSTGRSLALILRNQDHTSNEFIVGAFLAPTMTISDNDIHGRDLSANGQFSLGELYFRTTRLTQDFLAAHRDSIRVQEIYVPHRPSQARARALPAYGEVQTVLTRCDGAFDIQLTRWCQSLLEKDGYVVSPIWYDQAIDLDYPRRRGYELRKSGRCIHIELGVCGCEEGVRNRWLRAVVTAHLAPANPQEPKASVQTDWQRPLAVRHTRRDADHVSSWHFASKFASKQFHVYFGTGQGLTVQLNLSVVSSERASHSCRTYALGVEMFHSESPSAEDTPLATASSKRWSPPFVVVDPSSSITV</sequence>
<dbReference type="Pfam" id="PF26640">
    <property type="entry name" value="DUF8212"/>
    <property type="match status" value="1"/>
</dbReference>